<dbReference type="EMBL" id="JABBXF010000012">
    <property type="protein sequence ID" value="NVK77488.1"/>
    <property type="molecule type" value="Genomic_DNA"/>
</dbReference>
<name>A0A7Y7B1V3_STRMO</name>
<reference evidence="1 2" key="1">
    <citation type="submission" date="2020-04" db="EMBL/GenBank/DDBJ databases">
        <title>Draft Genome Sequence of Streptomyces morookaense DSM 40503, an 8-azaguanine-producing strain.</title>
        <authorList>
            <person name="Qi J."/>
            <person name="Gao J.-M."/>
        </authorList>
    </citation>
    <scope>NUCLEOTIDE SEQUENCE [LARGE SCALE GENOMIC DNA]</scope>
    <source>
        <strain evidence="1 2">DSM 40503</strain>
    </source>
</reference>
<comment type="caution">
    <text evidence="1">The sequence shown here is derived from an EMBL/GenBank/DDBJ whole genome shotgun (WGS) entry which is preliminary data.</text>
</comment>
<dbReference type="AlphaFoldDB" id="A0A7Y7B1V3"/>
<accession>A0A7Y7B1V3</accession>
<dbReference type="Proteomes" id="UP000587462">
    <property type="component" value="Unassembled WGS sequence"/>
</dbReference>
<organism evidence="1 2">
    <name type="scientific">Streptomyces morookaense</name>
    <name type="common">Streptoverticillium morookaense</name>
    <dbReference type="NCBI Taxonomy" id="1970"/>
    <lineage>
        <taxon>Bacteria</taxon>
        <taxon>Bacillati</taxon>
        <taxon>Actinomycetota</taxon>
        <taxon>Actinomycetes</taxon>
        <taxon>Kitasatosporales</taxon>
        <taxon>Streptomycetaceae</taxon>
        <taxon>Streptomyces</taxon>
    </lineage>
</organism>
<evidence type="ECO:0000313" key="2">
    <source>
        <dbReference type="Proteomes" id="UP000587462"/>
    </source>
</evidence>
<keyword evidence="2" id="KW-1185">Reference proteome</keyword>
<evidence type="ECO:0000313" key="1">
    <source>
        <dbReference type="EMBL" id="NVK77488.1"/>
    </source>
</evidence>
<dbReference type="RefSeq" id="WP_171079270.1">
    <property type="nucleotide sequence ID" value="NZ_BNBU01000003.1"/>
</dbReference>
<gene>
    <name evidence="1" type="ORF">HG542_07405</name>
</gene>
<sequence length="57" mass="5960">MSESGKTLAPRAQAAVRSLLRPVGDALAACGRLWLATPSEVPDDPWCEHGGTPMVGE</sequence>
<proteinExistence type="predicted"/>
<protein>
    <submittedName>
        <fullName evidence="1">Uncharacterized protein</fullName>
    </submittedName>
</protein>